<comment type="caution">
    <text evidence="3">The sequence shown here is derived from an EMBL/GenBank/DDBJ whole genome shotgun (WGS) entry which is preliminary data.</text>
</comment>
<keyword evidence="4" id="KW-1185">Reference proteome</keyword>
<protein>
    <recommendedName>
        <fullName evidence="5">Peptidyl-tRNA hydrolase</fullName>
    </recommendedName>
</protein>
<dbReference type="Proteomes" id="UP000290289">
    <property type="component" value="Chromosome 11"/>
</dbReference>
<accession>A0A498KN31</accession>
<dbReference type="STRING" id="3750.A0A498KN31"/>
<dbReference type="Pfam" id="PF01195">
    <property type="entry name" value="Pept_tRNA_hydro"/>
    <property type="match status" value="1"/>
</dbReference>
<reference evidence="3 4" key="1">
    <citation type="submission" date="2018-10" db="EMBL/GenBank/DDBJ databases">
        <title>A high-quality apple genome assembly.</title>
        <authorList>
            <person name="Hu J."/>
        </authorList>
    </citation>
    <scope>NUCLEOTIDE SEQUENCE [LARGE SCALE GENOMIC DNA]</scope>
    <source>
        <strain evidence="4">cv. HFTH1</strain>
        <tissue evidence="3">Young leaf</tissue>
    </source>
</reference>
<evidence type="ECO:0000313" key="2">
    <source>
        <dbReference type="EMBL" id="RXI09536.1"/>
    </source>
</evidence>
<gene>
    <name evidence="2" type="ORF">DVH24_028853</name>
    <name evidence="3" type="ORF">DVH24_028856</name>
    <name evidence="1" type="ORF">DVH24_042130</name>
</gene>
<dbReference type="SUPFAM" id="SSF53178">
    <property type="entry name" value="Peptidyl-tRNA hydrolase-like"/>
    <property type="match status" value="1"/>
</dbReference>
<evidence type="ECO:0000313" key="1">
    <source>
        <dbReference type="EMBL" id="RXH85362.1"/>
    </source>
</evidence>
<dbReference type="InterPro" id="IPR036416">
    <property type="entry name" value="Pept_tRNA_hydro_sf"/>
</dbReference>
<dbReference type="PANTHER" id="PTHR17224:SF4">
    <property type="entry name" value="PEPTIDYL-TRNA HYDROLASE, MITOCHONDRIAL"/>
    <property type="match status" value="1"/>
</dbReference>
<dbReference type="EMBL" id="RDQH01000318">
    <property type="protein sequence ID" value="RXI09536.1"/>
    <property type="molecule type" value="Genomic_DNA"/>
</dbReference>
<evidence type="ECO:0000313" key="3">
    <source>
        <dbReference type="EMBL" id="RXI09539.1"/>
    </source>
</evidence>
<dbReference type="EMBL" id="RDQH01000337">
    <property type="protein sequence ID" value="RXH85362.1"/>
    <property type="molecule type" value="Genomic_DNA"/>
</dbReference>
<dbReference type="InterPro" id="IPR001328">
    <property type="entry name" value="Pept_tRNA_hydro"/>
</dbReference>
<dbReference type="AlphaFoldDB" id="A0A498KN31"/>
<sequence>MRGKWEALRLRGKMLNRLSRRCFCTAAPRPWLFVGLGNPGDKYKGTRHNARFQMIDPFAGSLYTVQRKAILGQGM</sequence>
<organism evidence="3 4">
    <name type="scientific">Malus domestica</name>
    <name type="common">Apple</name>
    <name type="synonym">Pyrus malus</name>
    <dbReference type="NCBI Taxonomy" id="3750"/>
    <lineage>
        <taxon>Eukaryota</taxon>
        <taxon>Viridiplantae</taxon>
        <taxon>Streptophyta</taxon>
        <taxon>Embryophyta</taxon>
        <taxon>Tracheophyta</taxon>
        <taxon>Spermatophyta</taxon>
        <taxon>Magnoliopsida</taxon>
        <taxon>eudicotyledons</taxon>
        <taxon>Gunneridae</taxon>
        <taxon>Pentapetalae</taxon>
        <taxon>rosids</taxon>
        <taxon>fabids</taxon>
        <taxon>Rosales</taxon>
        <taxon>Rosaceae</taxon>
        <taxon>Amygdaloideae</taxon>
        <taxon>Maleae</taxon>
        <taxon>Malus</taxon>
    </lineage>
</organism>
<evidence type="ECO:0000313" key="4">
    <source>
        <dbReference type="Proteomes" id="UP000290289"/>
    </source>
</evidence>
<proteinExistence type="predicted"/>
<name>A0A498KN31_MALDO</name>
<dbReference type="EMBL" id="RDQH01000318">
    <property type="protein sequence ID" value="RXI09539.1"/>
    <property type="molecule type" value="Genomic_DNA"/>
</dbReference>
<evidence type="ECO:0008006" key="5">
    <source>
        <dbReference type="Google" id="ProtNLM"/>
    </source>
</evidence>
<dbReference type="GO" id="GO:0004045">
    <property type="term" value="F:peptidyl-tRNA hydrolase activity"/>
    <property type="evidence" value="ECO:0007669"/>
    <property type="project" value="InterPro"/>
</dbReference>
<dbReference type="Gene3D" id="3.40.50.1470">
    <property type="entry name" value="Peptidyl-tRNA hydrolase"/>
    <property type="match status" value="1"/>
</dbReference>
<dbReference type="PANTHER" id="PTHR17224">
    <property type="entry name" value="PEPTIDYL-TRNA HYDROLASE"/>
    <property type="match status" value="1"/>
</dbReference>